<dbReference type="Proteomes" id="UP000533017">
    <property type="component" value="Unassembled WGS sequence"/>
</dbReference>
<dbReference type="AlphaFoldDB" id="A0A1I2ZCE8"/>
<comment type="similarity">
    <text evidence="1">Belongs to the LysR transcriptional regulatory family.</text>
</comment>
<dbReference type="FunFam" id="1.10.10.10:FF:000001">
    <property type="entry name" value="LysR family transcriptional regulator"/>
    <property type="match status" value="1"/>
</dbReference>
<feature type="domain" description="HTH lysR-type" evidence="5">
    <location>
        <begin position="1"/>
        <end position="59"/>
    </location>
</feature>
<dbReference type="PANTHER" id="PTHR30346:SF0">
    <property type="entry name" value="HCA OPERON TRANSCRIPTIONAL ACTIVATOR HCAR"/>
    <property type="match status" value="1"/>
</dbReference>
<keyword evidence="4" id="KW-0804">Transcription</keyword>
<reference evidence="7 8" key="1">
    <citation type="submission" date="2016-10" db="EMBL/GenBank/DDBJ databases">
        <authorList>
            <person name="de Groot N.N."/>
        </authorList>
    </citation>
    <scope>NUCLEOTIDE SEQUENCE [LARGE SCALE GENOMIC DNA]</scope>
    <source>
        <strain evidence="7 8">CPCC 202808</strain>
    </source>
</reference>
<protein>
    <submittedName>
        <fullName evidence="6">DNA-binding transcriptional LysR family regulator</fullName>
    </submittedName>
    <submittedName>
        <fullName evidence="7">DNA-binding transcriptional regulator, LysR family</fullName>
    </submittedName>
</protein>
<dbReference type="Pfam" id="PF00126">
    <property type="entry name" value="HTH_1"/>
    <property type="match status" value="1"/>
</dbReference>
<name>A0A1I2ZCE8_9ACTN</name>
<evidence type="ECO:0000313" key="7">
    <source>
        <dbReference type="EMBL" id="SFH35196.1"/>
    </source>
</evidence>
<dbReference type="GO" id="GO:0032993">
    <property type="term" value="C:protein-DNA complex"/>
    <property type="evidence" value="ECO:0007669"/>
    <property type="project" value="TreeGrafter"/>
</dbReference>
<dbReference type="SUPFAM" id="SSF46785">
    <property type="entry name" value="Winged helix' DNA-binding domain"/>
    <property type="match status" value="1"/>
</dbReference>
<reference evidence="6 9" key="2">
    <citation type="submission" date="2020-07" db="EMBL/GenBank/DDBJ databases">
        <title>Sequencing the genomes of 1000 actinobacteria strains.</title>
        <authorList>
            <person name="Klenk H.-P."/>
        </authorList>
    </citation>
    <scope>NUCLEOTIDE SEQUENCE [LARGE SCALE GENOMIC DNA]</scope>
    <source>
        <strain evidence="6 9">DSM 45117</strain>
    </source>
</reference>
<dbReference type="PROSITE" id="PS50931">
    <property type="entry name" value="HTH_LYSR"/>
    <property type="match status" value="1"/>
</dbReference>
<evidence type="ECO:0000256" key="1">
    <source>
        <dbReference type="ARBA" id="ARBA00009437"/>
    </source>
</evidence>
<dbReference type="GO" id="GO:0003677">
    <property type="term" value="F:DNA binding"/>
    <property type="evidence" value="ECO:0007669"/>
    <property type="project" value="UniProtKB-KW"/>
</dbReference>
<dbReference type="Gene3D" id="1.10.10.10">
    <property type="entry name" value="Winged helix-like DNA-binding domain superfamily/Winged helix DNA-binding domain"/>
    <property type="match status" value="1"/>
</dbReference>
<accession>A0A1I2ZCE8</accession>
<dbReference type="GO" id="GO:0003700">
    <property type="term" value="F:DNA-binding transcription factor activity"/>
    <property type="evidence" value="ECO:0007669"/>
    <property type="project" value="InterPro"/>
</dbReference>
<evidence type="ECO:0000256" key="3">
    <source>
        <dbReference type="ARBA" id="ARBA00023125"/>
    </source>
</evidence>
<dbReference type="STRING" id="504797.SAMN05421678_1169"/>
<keyword evidence="2" id="KW-0805">Transcription regulation</keyword>
<dbReference type="InterPro" id="IPR036390">
    <property type="entry name" value="WH_DNA-bd_sf"/>
</dbReference>
<evidence type="ECO:0000313" key="6">
    <source>
        <dbReference type="EMBL" id="NYH81896.1"/>
    </source>
</evidence>
<evidence type="ECO:0000259" key="5">
    <source>
        <dbReference type="PROSITE" id="PS50931"/>
    </source>
</evidence>
<organism evidence="7 8">
    <name type="scientific">Actinopolymorpha cephalotaxi</name>
    <dbReference type="NCBI Taxonomy" id="504797"/>
    <lineage>
        <taxon>Bacteria</taxon>
        <taxon>Bacillati</taxon>
        <taxon>Actinomycetota</taxon>
        <taxon>Actinomycetes</taxon>
        <taxon>Propionibacteriales</taxon>
        <taxon>Actinopolymorphaceae</taxon>
        <taxon>Actinopolymorpha</taxon>
    </lineage>
</organism>
<evidence type="ECO:0000256" key="2">
    <source>
        <dbReference type="ARBA" id="ARBA00023015"/>
    </source>
</evidence>
<dbReference type="EMBL" id="JACBZA010000001">
    <property type="protein sequence ID" value="NYH81896.1"/>
    <property type="molecule type" value="Genomic_DNA"/>
</dbReference>
<dbReference type="Proteomes" id="UP000199052">
    <property type="component" value="Unassembled WGS sequence"/>
</dbReference>
<evidence type="ECO:0000313" key="8">
    <source>
        <dbReference type="Proteomes" id="UP000199052"/>
    </source>
</evidence>
<evidence type="ECO:0000313" key="9">
    <source>
        <dbReference type="Proteomes" id="UP000533017"/>
    </source>
</evidence>
<dbReference type="RefSeq" id="WP_092887230.1">
    <property type="nucleotide sequence ID" value="NZ_FOOI01000016.1"/>
</dbReference>
<dbReference type="InterPro" id="IPR036388">
    <property type="entry name" value="WH-like_DNA-bd_sf"/>
</dbReference>
<proteinExistence type="inferred from homology"/>
<dbReference type="InterPro" id="IPR000847">
    <property type="entry name" value="LysR_HTH_N"/>
</dbReference>
<sequence length="304" mass="32076">MDLLLHLEAFVGVAEERSFSGAADVLGIAQPLLSRRIQTLERSLGGELFDRSRRQIEITGFGDLLLPHARDLLSRAEHFRGVARSATESAVRVLGVPPDCDPPALAGVLRAAADRGVALSVRELPARARSDALADGSLTLALVRVPPGTGSLDVPLGLAGVTPPHGHAIHLESLRPRRGAGATTGTEPALLVTPEDDLPRFVDHLRLELARAGLPEERVQVASSTSVALAETFAGAALLVCTEQFAVRNGISWSPPADVVLRRSYDLVPDAPDWLLPLLGAAIGSVAAPRPDDGEARVRLAVHS</sequence>
<evidence type="ECO:0000256" key="4">
    <source>
        <dbReference type="ARBA" id="ARBA00023163"/>
    </source>
</evidence>
<dbReference type="PANTHER" id="PTHR30346">
    <property type="entry name" value="TRANSCRIPTIONAL DUAL REGULATOR HCAR-RELATED"/>
    <property type="match status" value="1"/>
</dbReference>
<dbReference type="OrthoDB" id="3636008at2"/>
<keyword evidence="9" id="KW-1185">Reference proteome</keyword>
<dbReference type="PRINTS" id="PR00039">
    <property type="entry name" value="HTHLYSR"/>
</dbReference>
<keyword evidence="3 7" id="KW-0238">DNA-binding</keyword>
<gene>
    <name evidence="6" type="ORF">FHR37_000747</name>
    <name evidence="7" type="ORF">SAMN05421678_1169</name>
</gene>
<dbReference type="EMBL" id="FOOI01000016">
    <property type="protein sequence ID" value="SFH35196.1"/>
    <property type="molecule type" value="Genomic_DNA"/>
</dbReference>